<reference evidence="1" key="2">
    <citation type="journal article" date="2015" name="Data Brief">
        <title>Shoot transcriptome of the giant reed, Arundo donax.</title>
        <authorList>
            <person name="Barrero R.A."/>
            <person name="Guerrero F.D."/>
            <person name="Moolhuijzen P."/>
            <person name="Goolsby J.A."/>
            <person name="Tidwell J."/>
            <person name="Bellgard S.E."/>
            <person name="Bellgard M.I."/>
        </authorList>
    </citation>
    <scope>NUCLEOTIDE SEQUENCE</scope>
    <source>
        <tissue evidence="1">Shoot tissue taken approximately 20 cm above the soil surface</tissue>
    </source>
</reference>
<sequence>MVCSAETAVMARTWTWPSCA</sequence>
<dbReference type="EMBL" id="GBRH01271744">
    <property type="protein sequence ID" value="JAD26151.1"/>
    <property type="molecule type" value="Transcribed_RNA"/>
</dbReference>
<protein>
    <submittedName>
        <fullName evidence="1">Uncharacterized protein</fullName>
    </submittedName>
</protein>
<organism evidence="1">
    <name type="scientific">Arundo donax</name>
    <name type="common">Giant reed</name>
    <name type="synonym">Donax arundinaceus</name>
    <dbReference type="NCBI Taxonomy" id="35708"/>
    <lineage>
        <taxon>Eukaryota</taxon>
        <taxon>Viridiplantae</taxon>
        <taxon>Streptophyta</taxon>
        <taxon>Embryophyta</taxon>
        <taxon>Tracheophyta</taxon>
        <taxon>Spermatophyta</taxon>
        <taxon>Magnoliopsida</taxon>
        <taxon>Liliopsida</taxon>
        <taxon>Poales</taxon>
        <taxon>Poaceae</taxon>
        <taxon>PACMAD clade</taxon>
        <taxon>Arundinoideae</taxon>
        <taxon>Arundineae</taxon>
        <taxon>Arundo</taxon>
    </lineage>
</organism>
<accession>A0A0A8YJC7</accession>
<dbReference type="AlphaFoldDB" id="A0A0A8YJC7"/>
<name>A0A0A8YJC7_ARUDO</name>
<reference evidence="1" key="1">
    <citation type="submission" date="2014-09" db="EMBL/GenBank/DDBJ databases">
        <authorList>
            <person name="Magalhaes I.L.F."/>
            <person name="Oliveira U."/>
            <person name="Santos F.R."/>
            <person name="Vidigal T.H.D.A."/>
            <person name="Brescovit A.D."/>
            <person name="Santos A.J."/>
        </authorList>
    </citation>
    <scope>NUCLEOTIDE SEQUENCE</scope>
    <source>
        <tissue evidence="1">Shoot tissue taken approximately 20 cm above the soil surface</tissue>
    </source>
</reference>
<proteinExistence type="predicted"/>
<evidence type="ECO:0000313" key="1">
    <source>
        <dbReference type="EMBL" id="JAD26151.1"/>
    </source>
</evidence>